<dbReference type="AlphaFoldDB" id="A0A7H8QAS1"/>
<dbReference type="Proteomes" id="UP000509222">
    <property type="component" value="Chromosome"/>
</dbReference>
<reference evidence="2" key="1">
    <citation type="submission" date="2020-06" db="EMBL/GenBank/DDBJ databases">
        <title>Isolation of Planomicrobium glaciei.</title>
        <authorList>
            <person name="Malisova L."/>
            <person name="Safrankova R."/>
            <person name="Jakubu V."/>
            <person name="Spanelova P."/>
        </authorList>
    </citation>
    <scope>NUCLEOTIDE SEQUENCE [LARGE SCALE GENOMIC DNA]</scope>
    <source>
        <strain evidence="2">NRL-ATB46093</strain>
    </source>
</reference>
<keyword evidence="2" id="KW-1185">Reference proteome</keyword>
<organism evidence="1 2">
    <name type="scientific">Planococcus glaciei</name>
    <dbReference type="NCBI Taxonomy" id="459472"/>
    <lineage>
        <taxon>Bacteria</taxon>
        <taxon>Bacillati</taxon>
        <taxon>Bacillota</taxon>
        <taxon>Bacilli</taxon>
        <taxon>Bacillales</taxon>
        <taxon>Caryophanaceae</taxon>
        <taxon>Planococcus</taxon>
    </lineage>
</organism>
<name>A0A7H8QAS1_9BACL</name>
<evidence type="ECO:0000313" key="1">
    <source>
        <dbReference type="EMBL" id="QKX50353.1"/>
    </source>
</evidence>
<proteinExistence type="predicted"/>
<dbReference type="OrthoDB" id="9811390at2"/>
<dbReference type="RefSeq" id="WP_036810830.1">
    <property type="nucleotide sequence ID" value="NZ_CP051177.1"/>
</dbReference>
<evidence type="ECO:0000313" key="2">
    <source>
        <dbReference type="Proteomes" id="UP000509222"/>
    </source>
</evidence>
<dbReference type="EMBL" id="CP051177">
    <property type="protein sequence ID" value="QKX50353.1"/>
    <property type="molecule type" value="Genomic_DNA"/>
</dbReference>
<accession>A0A7H8QAS1</accession>
<gene>
    <name evidence="1" type="ORF">HF394_06945</name>
</gene>
<protein>
    <submittedName>
        <fullName evidence="1">Uncharacterized protein</fullName>
    </submittedName>
</protein>
<sequence>MHIGKEQTIRIAEIIAVTAHEHYVPAAFVRLLVPLEKVKSFIVTDDFVYGSPLRAQAILKKIRQNRL</sequence>